<proteinExistence type="predicted"/>
<accession>A0A8H5ZFL2</accession>
<evidence type="ECO:0000313" key="2">
    <source>
        <dbReference type="Proteomes" id="UP000624244"/>
    </source>
</evidence>
<dbReference type="AlphaFoldDB" id="A0A8H5ZFL2"/>
<comment type="caution">
    <text evidence="1">The sequence shown here is derived from an EMBL/GenBank/DDBJ whole genome shotgun (WGS) entry which is preliminary data.</text>
</comment>
<name>A0A8H5ZFL2_COCSA</name>
<dbReference type="EMBL" id="WNKQ01000009">
    <property type="protein sequence ID" value="KAF5849518.1"/>
    <property type="molecule type" value="Genomic_DNA"/>
</dbReference>
<organism evidence="1 2">
    <name type="scientific">Cochliobolus sativus</name>
    <name type="common">Common root rot and spot blotch fungus</name>
    <name type="synonym">Bipolaris sorokiniana</name>
    <dbReference type="NCBI Taxonomy" id="45130"/>
    <lineage>
        <taxon>Eukaryota</taxon>
        <taxon>Fungi</taxon>
        <taxon>Dikarya</taxon>
        <taxon>Ascomycota</taxon>
        <taxon>Pezizomycotina</taxon>
        <taxon>Dothideomycetes</taxon>
        <taxon>Pleosporomycetidae</taxon>
        <taxon>Pleosporales</taxon>
        <taxon>Pleosporineae</taxon>
        <taxon>Pleosporaceae</taxon>
        <taxon>Bipolaris</taxon>
    </lineage>
</organism>
<dbReference type="Proteomes" id="UP000624244">
    <property type="component" value="Unassembled WGS sequence"/>
</dbReference>
<protein>
    <submittedName>
        <fullName evidence="1">Uncharacterized protein</fullName>
    </submittedName>
</protein>
<sequence length="160" mass="17522">MMIIDLAVRKDGDVLDFHDAKKGRGDRGAWEGTKTWCGAPGARSSDPSTMSLVGSLVHRPNWTLSLYTLLYTQPLPLPAVRPSRRILSSVQTHRDSTQRAVRPVVDTALVVPSLHNTIEIALVSPWLVPAPAPAPAFQRARAGDDVFFLTVGYWTLILLA</sequence>
<gene>
    <name evidence="1" type="ORF">GGP41_006383</name>
</gene>
<evidence type="ECO:0000313" key="1">
    <source>
        <dbReference type="EMBL" id="KAF5849518.1"/>
    </source>
</evidence>
<reference evidence="1" key="1">
    <citation type="submission" date="2019-11" db="EMBL/GenBank/DDBJ databases">
        <title>Bipolaris sorokiniana Genome sequencing.</title>
        <authorList>
            <person name="Wang H."/>
        </authorList>
    </citation>
    <scope>NUCLEOTIDE SEQUENCE</scope>
</reference>